<dbReference type="RefSeq" id="WP_127955282.1">
    <property type="nucleotide sequence ID" value="NZ_RKLO01000005.1"/>
</dbReference>
<feature type="transmembrane region" description="Helical" evidence="1">
    <location>
        <begin position="233"/>
        <end position="251"/>
    </location>
</feature>
<dbReference type="Pfam" id="PF12679">
    <property type="entry name" value="ABC2_membrane_2"/>
    <property type="match status" value="1"/>
</dbReference>
<dbReference type="PANTHER" id="PTHR43471">
    <property type="entry name" value="ABC TRANSPORTER PERMEASE"/>
    <property type="match status" value="1"/>
</dbReference>
<accession>A0A3S3AIF6</accession>
<keyword evidence="1" id="KW-0812">Transmembrane</keyword>
<keyword evidence="3" id="KW-1185">Reference proteome</keyword>
<evidence type="ECO:0000313" key="2">
    <source>
        <dbReference type="EMBL" id="RVW01376.1"/>
    </source>
</evidence>
<comment type="caution">
    <text evidence="2">The sequence shown here is derived from an EMBL/GenBank/DDBJ whole genome shotgun (WGS) entry which is preliminary data.</text>
</comment>
<dbReference type="GO" id="GO:0140359">
    <property type="term" value="F:ABC-type transporter activity"/>
    <property type="evidence" value="ECO:0007669"/>
    <property type="project" value="InterPro"/>
</dbReference>
<dbReference type="OrthoDB" id="3686802at2"/>
<proteinExistence type="predicted"/>
<keyword evidence="1" id="KW-1133">Transmembrane helix</keyword>
<protein>
    <submittedName>
        <fullName evidence="2">ABC transporter permease</fullName>
    </submittedName>
</protein>
<feature type="transmembrane region" description="Helical" evidence="1">
    <location>
        <begin position="151"/>
        <end position="175"/>
    </location>
</feature>
<dbReference type="EMBL" id="RKLO01000005">
    <property type="protein sequence ID" value="RVW01376.1"/>
    <property type="molecule type" value="Genomic_DNA"/>
</dbReference>
<keyword evidence="1" id="KW-0472">Membrane</keyword>
<dbReference type="GO" id="GO:0005886">
    <property type="term" value="C:plasma membrane"/>
    <property type="evidence" value="ECO:0007669"/>
    <property type="project" value="UniProtKB-SubCell"/>
</dbReference>
<reference evidence="2 3" key="1">
    <citation type="submission" date="2018-11" db="EMBL/GenBank/DDBJ databases">
        <title>Rhodococcus spongicola sp. nov. and Rhodococcus xishaensis sp. nov. from marine sponges.</title>
        <authorList>
            <person name="Li L."/>
            <person name="Lin H.W."/>
        </authorList>
    </citation>
    <scope>NUCLEOTIDE SEQUENCE [LARGE SCALE GENOMIC DNA]</scope>
    <source>
        <strain evidence="2 3">LHW51113</strain>
    </source>
</reference>
<organism evidence="2 3">
    <name type="scientific">Rhodococcus xishaensis</name>
    <dbReference type="NCBI Taxonomy" id="2487364"/>
    <lineage>
        <taxon>Bacteria</taxon>
        <taxon>Bacillati</taxon>
        <taxon>Actinomycetota</taxon>
        <taxon>Actinomycetes</taxon>
        <taxon>Mycobacteriales</taxon>
        <taxon>Nocardiaceae</taxon>
        <taxon>Rhodococcus</taxon>
    </lineage>
</organism>
<evidence type="ECO:0000313" key="3">
    <source>
        <dbReference type="Proteomes" id="UP000283479"/>
    </source>
</evidence>
<feature type="transmembrane region" description="Helical" evidence="1">
    <location>
        <begin position="63"/>
        <end position="85"/>
    </location>
</feature>
<evidence type="ECO:0000256" key="1">
    <source>
        <dbReference type="SAM" id="Phobius"/>
    </source>
</evidence>
<feature type="transmembrane region" description="Helical" evidence="1">
    <location>
        <begin position="182"/>
        <end position="204"/>
    </location>
</feature>
<name>A0A3S3AIF6_9NOCA</name>
<feature type="transmembrane region" description="Helical" evidence="1">
    <location>
        <begin position="17"/>
        <end position="38"/>
    </location>
</feature>
<gene>
    <name evidence="2" type="ORF">EGT50_14320</name>
</gene>
<feature type="transmembrane region" description="Helical" evidence="1">
    <location>
        <begin position="120"/>
        <end position="145"/>
    </location>
</feature>
<sequence>MSTDILTKDVRERRAPVLGLAAVLVVLTVFALAIGAGLEDTIADLTESFPEALSAFMGADVPGGYVVGEVFNLIAPLALVGYAVAGGARATAGEEEDGTMAVLAAQPVTRTGILASKVGGLLLALTAATVLFWASAAASSALFGIGLTQSAIAATCLHLLMLAVTFGALAVAVGAITGRPSVAAATAGSVAALSYVTNAMLPLADLDGWARLSPWYYYSGNTPLANGLDPTHLLVLAALAALALIVAFSVFERRDLKG</sequence>
<dbReference type="AlphaFoldDB" id="A0A3S3AIF6"/>
<dbReference type="Proteomes" id="UP000283479">
    <property type="component" value="Unassembled WGS sequence"/>
</dbReference>